<evidence type="ECO:0000313" key="6">
    <source>
        <dbReference type="EMBL" id="NWJ46644.1"/>
    </source>
</evidence>
<dbReference type="Pfam" id="PF13432">
    <property type="entry name" value="TPR_16"/>
    <property type="match status" value="3"/>
</dbReference>
<dbReference type="RefSeq" id="WP_341467899.1">
    <property type="nucleotide sequence ID" value="NZ_CP128399.1"/>
</dbReference>
<reference evidence="7" key="2">
    <citation type="journal article" date="2024" name="Nature">
        <title>Anoxygenic phototroph of the Chloroflexota uses a type I reaction centre.</title>
        <authorList>
            <person name="Tsuji J.M."/>
            <person name="Shaw N.A."/>
            <person name="Nagashima S."/>
            <person name="Venkiteswaran J.J."/>
            <person name="Schiff S.L."/>
            <person name="Watanabe T."/>
            <person name="Fukui M."/>
            <person name="Hanada S."/>
            <person name="Tank M."/>
            <person name="Neufeld J.D."/>
        </authorList>
    </citation>
    <scope>NUCLEOTIDE SEQUENCE</scope>
    <source>
        <strain evidence="7">L227-S17</strain>
    </source>
</reference>
<dbReference type="InterPro" id="IPR011990">
    <property type="entry name" value="TPR-like_helical_dom_sf"/>
</dbReference>
<keyword evidence="5" id="KW-0812">Transmembrane</keyword>
<feature type="transmembrane region" description="Helical" evidence="5">
    <location>
        <begin position="6"/>
        <end position="25"/>
    </location>
</feature>
<evidence type="ECO:0000256" key="3">
    <source>
        <dbReference type="PROSITE-ProRule" id="PRU00339"/>
    </source>
</evidence>
<gene>
    <name evidence="6" type="ORF">HXX08_12255</name>
    <name evidence="7" type="ORF">OZ401_001796</name>
</gene>
<dbReference type="PROSITE" id="PS50005">
    <property type="entry name" value="TPR"/>
    <property type="match status" value="11"/>
</dbReference>
<dbReference type="PANTHER" id="PTHR44858:SF1">
    <property type="entry name" value="UDP-N-ACETYLGLUCOSAMINE--PEPTIDE N-ACETYLGLUCOSAMINYLTRANSFERASE SPINDLY-RELATED"/>
    <property type="match status" value="1"/>
</dbReference>
<proteinExistence type="predicted"/>
<dbReference type="SUPFAM" id="SSF48452">
    <property type="entry name" value="TPR-like"/>
    <property type="match status" value="4"/>
</dbReference>
<dbReference type="Proteomes" id="UP000521676">
    <property type="component" value="Unassembled WGS sequence"/>
</dbReference>
<evidence type="ECO:0000256" key="4">
    <source>
        <dbReference type="SAM" id="MobiDB-lite"/>
    </source>
</evidence>
<evidence type="ECO:0000313" key="8">
    <source>
        <dbReference type="Proteomes" id="UP000521676"/>
    </source>
</evidence>
<feature type="repeat" description="TPR" evidence="3">
    <location>
        <begin position="1275"/>
        <end position="1308"/>
    </location>
</feature>
<dbReference type="GO" id="GO:0046813">
    <property type="term" value="P:receptor-mediated virion attachment to host cell"/>
    <property type="evidence" value="ECO:0007669"/>
    <property type="project" value="TreeGrafter"/>
</dbReference>
<dbReference type="PROSITE" id="PS50293">
    <property type="entry name" value="TPR_REGION"/>
    <property type="match status" value="3"/>
</dbReference>
<dbReference type="EMBL" id="JACATZ010000001">
    <property type="protein sequence ID" value="NWJ46644.1"/>
    <property type="molecule type" value="Genomic_DNA"/>
</dbReference>
<organism evidence="6 8">
    <name type="scientific">Candidatus Chlorohelix allophototropha</name>
    <dbReference type="NCBI Taxonomy" id="3003348"/>
    <lineage>
        <taxon>Bacteria</taxon>
        <taxon>Bacillati</taxon>
        <taxon>Chloroflexota</taxon>
        <taxon>Chloroflexia</taxon>
        <taxon>Candidatus Chloroheliales</taxon>
        <taxon>Candidatus Chloroheliaceae</taxon>
        <taxon>Candidatus Chlorohelix</taxon>
    </lineage>
</organism>
<feature type="repeat" description="TPR" evidence="3">
    <location>
        <begin position="1067"/>
        <end position="1100"/>
    </location>
</feature>
<feature type="region of interest" description="Disordered" evidence="4">
    <location>
        <begin position="83"/>
        <end position="104"/>
    </location>
</feature>
<protein>
    <submittedName>
        <fullName evidence="6">Tetratricopeptide repeat protein</fullName>
    </submittedName>
</protein>
<feature type="repeat" description="TPR" evidence="3">
    <location>
        <begin position="687"/>
        <end position="720"/>
    </location>
</feature>
<sequence>MLNSLLFIILLPVIVTLLVVALLIFRRRRKVLARPELEIEDNPLLENDNTTDIPRNTQQLNPTLVNRSATQLTGMFGTIRGRATRPRRIRPEVRPRDPDRNVPKLTPRALRRAGLRSRVFKITDEQILATSGYAITDDVQKLPTIDPQFSFESTGFDLPQSLNEFGAVVSPSVITGRLYTGGSQFGKATFQTTAGREFVERGTDVGFDYESIPSLDYEKFADKSVHKELDFELEYASHPYTSFFSGVSGSGMLPFSGRLFERTEQGRDFVISGGSNGNGHYQNGKNGNGLHVVGEPALEMDIQDFFYRMGKGIVLDEPLPPEEVEVAPAYEPMVREPLFNYGYTGTIGFFTRPTAERRRLRRLISRDPLAPFRALFRQRNRKSIVTVFLGSLFVIFTIIFGLVFLSKQIDRAPLDTFSVVLGPLGQGETYRSFQVGREISVSLQKALVTSAGADVRFADNTVENEQQALRELQRTKADTALYGYLDDANQVHMQVLLAPNGPFDPGGGGRIAVELYSFEPTRLSFIFPLDSKAVEQLVMALSNYYSGNYDLAGAQFQATSQTLGQQDIPELHMLAGISFQLLRSFDGAVREYDTALTMIREKRNPLNLDPDQVTSNRAFALLNLPDHLPEVTNTLLQLSTNHPDNPHMLSNYFYLQLDRANGLNNEQLLLDMSAKLSAALVKYPDFWAGYYYLGVAYYGLKDYNQAEAAFTTVEKLKPEYPPAYNMLGMVLLDRYYQFYLGRTTSESAVLLDNARTQLQSGFDRANTRRERTSAYANAVRQTQDRNKLVPALEEFARIASGEADQAKFGLARDILERGRIEGNKVGNVFDQALRWLKSEKTALEDARERFQQITNDRKEFGDGYFYLGEAYYLLGDVNNANANYELAKSKPNPRVLYYSTVAEHLVKQDKKQEAVAQIQDYTKKYPNSSEGYVALADLYLKISQPQDALNAAAEAVRRNNRDPYTYLVQARAQIAVGRNKDADTSFQRASQLEPNNPDIPYEQGLAFYNLGQPAEALKALQQVAKLKPDAYPYAHYLIGRILQDSYSNPSQAVTEYLNTVKQDDGQFQAWLKLAQYYSQVNNLDEAIKAYEKVLKYDPKNYVAAYSEGLLWEVKKQSDTAERYYRQAIELQPGLVNAYTQLSRLLASKNSGNSQQEAITMAQVASRLDANNPQTYDALGYAYLQTGDYRNAIQAFDKTVSLNANYLEGYYLRATAYIALKQYDRAQTDINQVIRLKPEDPNYYLILGQIVEARGNGEEALVAYDKALNLKLTNPSPAYVGIGNVYLARGQMAVARTNYQKAVAADPNNLDANYQLASAYFLEGKFDQATTEFEKVVKRQNDRGLAWYYLGLLYSRQNRVDNALQAFKNAVQFDPNRVEAHYELGNAFRVKDQREQAQAEYDATLKLNPTFYPAYLQKGLVLESFGHYDDARTALSQALRSSDPIINQQARDALTRIGNQ</sequence>
<feature type="repeat" description="TPR" evidence="3">
    <location>
        <begin position="1240"/>
        <end position="1273"/>
    </location>
</feature>
<keyword evidence="2 3" id="KW-0802">TPR repeat</keyword>
<keyword evidence="1" id="KW-0677">Repeat</keyword>
<feature type="repeat" description="TPR" evidence="3">
    <location>
        <begin position="1343"/>
        <end position="1376"/>
    </location>
</feature>
<keyword evidence="5" id="KW-1133">Transmembrane helix</keyword>
<dbReference type="EMBL" id="CP128399">
    <property type="protein sequence ID" value="WJW66014.1"/>
    <property type="molecule type" value="Genomic_DNA"/>
</dbReference>
<dbReference type="InterPro" id="IPR050498">
    <property type="entry name" value="Ycf3"/>
</dbReference>
<dbReference type="InterPro" id="IPR019734">
    <property type="entry name" value="TPR_rpt"/>
</dbReference>
<evidence type="ECO:0000256" key="2">
    <source>
        <dbReference type="ARBA" id="ARBA00022803"/>
    </source>
</evidence>
<keyword evidence="5" id="KW-0472">Membrane</keyword>
<feature type="repeat" description="TPR" evidence="3">
    <location>
        <begin position="1206"/>
        <end position="1239"/>
    </location>
</feature>
<evidence type="ECO:0000256" key="5">
    <source>
        <dbReference type="SAM" id="Phobius"/>
    </source>
</evidence>
<dbReference type="Gene3D" id="1.25.40.10">
    <property type="entry name" value="Tetratricopeptide repeat domain"/>
    <property type="match status" value="6"/>
</dbReference>
<accession>A0A8T7LXF5</accession>
<dbReference type="SMART" id="SM00028">
    <property type="entry name" value="TPR"/>
    <property type="match status" value="16"/>
</dbReference>
<dbReference type="Pfam" id="PF14559">
    <property type="entry name" value="TPR_19"/>
    <property type="match status" value="3"/>
</dbReference>
<dbReference type="GO" id="GO:0009279">
    <property type="term" value="C:cell outer membrane"/>
    <property type="evidence" value="ECO:0007669"/>
    <property type="project" value="TreeGrafter"/>
</dbReference>
<feature type="repeat" description="TPR" evidence="3">
    <location>
        <begin position="997"/>
        <end position="1030"/>
    </location>
</feature>
<feature type="transmembrane region" description="Helical" evidence="5">
    <location>
        <begin position="383"/>
        <end position="405"/>
    </location>
</feature>
<dbReference type="Pfam" id="PF13414">
    <property type="entry name" value="TPR_11"/>
    <property type="match status" value="1"/>
</dbReference>
<evidence type="ECO:0000313" key="9">
    <source>
        <dbReference type="Proteomes" id="UP001431572"/>
    </source>
</evidence>
<evidence type="ECO:0000313" key="7">
    <source>
        <dbReference type="EMBL" id="WJW66014.1"/>
    </source>
</evidence>
<feature type="repeat" description="TPR" evidence="3">
    <location>
        <begin position="1172"/>
        <end position="1205"/>
    </location>
</feature>
<feature type="compositionally biased region" description="Basic and acidic residues" evidence="4">
    <location>
        <begin position="89"/>
        <end position="102"/>
    </location>
</feature>
<evidence type="ECO:0000256" key="1">
    <source>
        <dbReference type="ARBA" id="ARBA00022737"/>
    </source>
</evidence>
<reference evidence="6 8" key="1">
    <citation type="submission" date="2020-06" db="EMBL/GenBank/DDBJ databases">
        <title>Anoxygenic phototrophic Chloroflexota member uses a Type I reaction center.</title>
        <authorList>
            <person name="Tsuji J.M."/>
            <person name="Shaw N.A."/>
            <person name="Nagashima S."/>
            <person name="Venkiteswaran J."/>
            <person name="Schiff S.L."/>
            <person name="Hanada S."/>
            <person name="Tank M."/>
            <person name="Neufeld J.D."/>
        </authorList>
    </citation>
    <scope>NUCLEOTIDE SEQUENCE [LARGE SCALE GENOMIC DNA]</scope>
    <source>
        <strain evidence="6">L227-S17</strain>
    </source>
</reference>
<dbReference type="PANTHER" id="PTHR44858">
    <property type="entry name" value="TETRATRICOPEPTIDE REPEAT PROTEIN 6"/>
    <property type="match status" value="1"/>
</dbReference>
<keyword evidence="9" id="KW-1185">Reference proteome</keyword>
<feature type="repeat" description="TPR" evidence="3">
    <location>
        <begin position="1377"/>
        <end position="1410"/>
    </location>
</feature>
<feature type="repeat" description="TPR" evidence="3">
    <location>
        <begin position="1309"/>
        <end position="1342"/>
    </location>
</feature>
<dbReference type="Proteomes" id="UP001431572">
    <property type="component" value="Chromosome 1"/>
</dbReference>
<name>A0A8T7LXF5_9CHLR</name>
<feature type="repeat" description="TPR" evidence="3">
    <location>
        <begin position="963"/>
        <end position="996"/>
    </location>
</feature>